<accession>A0ABR8KI05</accession>
<name>A0ABR8KI05_9NOSO</name>
<dbReference type="RefSeq" id="WP_190958930.1">
    <property type="nucleotide sequence ID" value="NZ_JACJTU010000048.1"/>
</dbReference>
<proteinExistence type="predicted"/>
<keyword evidence="2" id="KW-1185">Reference proteome</keyword>
<gene>
    <name evidence="1" type="ORF">H6H03_31685</name>
</gene>
<protein>
    <submittedName>
        <fullName evidence="1">Uncharacterized protein</fullName>
    </submittedName>
</protein>
<reference evidence="1 2" key="1">
    <citation type="journal article" date="2020" name="ISME J.">
        <title>Comparative genomics reveals insights into cyanobacterial evolution and habitat adaptation.</title>
        <authorList>
            <person name="Chen M.Y."/>
            <person name="Teng W.K."/>
            <person name="Zhao L."/>
            <person name="Hu C.X."/>
            <person name="Zhou Y.K."/>
            <person name="Han B.P."/>
            <person name="Song L.R."/>
            <person name="Shu W.S."/>
        </authorList>
    </citation>
    <scope>NUCLEOTIDE SEQUENCE [LARGE SCALE GENOMIC DNA]</scope>
    <source>
        <strain evidence="1 2">FACHB-159</strain>
    </source>
</reference>
<evidence type="ECO:0000313" key="1">
    <source>
        <dbReference type="EMBL" id="MBD2738391.1"/>
    </source>
</evidence>
<sequence length="63" mass="7093">MNDNSRTGITVKDAGEYAFKYSKDSAEYEILGGIRYSDRISEMRATRLKKVAEKASKINDKTA</sequence>
<organism evidence="1 2">
    <name type="scientific">Nostoc paludosum FACHB-159</name>
    <dbReference type="NCBI Taxonomy" id="2692908"/>
    <lineage>
        <taxon>Bacteria</taxon>
        <taxon>Bacillati</taxon>
        <taxon>Cyanobacteriota</taxon>
        <taxon>Cyanophyceae</taxon>
        <taxon>Nostocales</taxon>
        <taxon>Nostocaceae</taxon>
        <taxon>Nostoc</taxon>
    </lineage>
</organism>
<dbReference type="Proteomes" id="UP000637383">
    <property type="component" value="Unassembled WGS sequence"/>
</dbReference>
<evidence type="ECO:0000313" key="2">
    <source>
        <dbReference type="Proteomes" id="UP000637383"/>
    </source>
</evidence>
<comment type="caution">
    <text evidence="1">The sequence shown here is derived from an EMBL/GenBank/DDBJ whole genome shotgun (WGS) entry which is preliminary data.</text>
</comment>
<dbReference type="EMBL" id="JACJTU010000048">
    <property type="protein sequence ID" value="MBD2738391.1"/>
    <property type="molecule type" value="Genomic_DNA"/>
</dbReference>